<proteinExistence type="predicted"/>
<keyword evidence="3" id="KW-1185">Reference proteome</keyword>
<sequence length="135" mass="14985">MIQTLHLLVKSKSSSKLALRPREGLPDLYISHFLPSWRAQGKGDHLNICFLLKPVGIMDTQRDPHLRRTPDQCPYPHCLTPPGQEPSVKAGKEGIAGKGRAADEGQGEAETFLVSSVLCLLLKRPALLVAEFRHW</sequence>
<accession>A0AAV4FUQ7</accession>
<evidence type="ECO:0000256" key="1">
    <source>
        <dbReference type="SAM" id="MobiDB-lite"/>
    </source>
</evidence>
<name>A0AAV4FUQ7_9GAST</name>
<evidence type="ECO:0000313" key="3">
    <source>
        <dbReference type="Proteomes" id="UP000762676"/>
    </source>
</evidence>
<dbReference type="Proteomes" id="UP000762676">
    <property type="component" value="Unassembled WGS sequence"/>
</dbReference>
<protein>
    <submittedName>
        <fullName evidence="2">Uncharacterized protein</fullName>
    </submittedName>
</protein>
<evidence type="ECO:0000313" key="2">
    <source>
        <dbReference type="EMBL" id="GFR76864.1"/>
    </source>
</evidence>
<gene>
    <name evidence="2" type="ORF">ElyMa_005810800</name>
</gene>
<feature type="region of interest" description="Disordered" evidence="1">
    <location>
        <begin position="80"/>
        <end position="102"/>
    </location>
</feature>
<reference evidence="2 3" key="1">
    <citation type="journal article" date="2021" name="Elife">
        <title>Chloroplast acquisition without the gene transfer in kleptoplastic sea slugs, Plakobranchus ocellatus.</title>
        <authorList>
            <person name="Maeda T."/>
            <person name="Takahashi S."/>
            <person name="Yoshida T."/>
            <person name="Shimamura S."/>
            <person name="Takaki Y."/>
            <person name="Nagai Y."/>
            <person name="Toyoda A."/>
            <person name="Suzuki Y."/>
            <person name="Arimoto A."/>
            <person name="Ishii H."/>
            <person name="Satoh N."/>
            <person name="Nishiyama T."/>
            <person name="Hasebe M."/>
            <person name="Maruyama T."/>
            <person name="Minagawa J."/>
            <person name="Obokata J."/>
            <person name="Shigenobu S."/>
        </authorList>
    </citation>
    <scope>NUCLEOTIDE SEQUENCE [LARGE SCALE GENOMIC DNA]</scope>
</reference>
<dbReference type="EMBL" id="BMAT01011661">
    <property type="protein sequence ID" value="GFR76864.1"/>
    <property type="molecule type" value="Genomic_DNA"/>
</dbReference>
<comment type="caution">
    <text evidence="2">The sequence shown here is derived from an EMBL/GenBank/DDBJ whole genome shotgun (WGS) entry which is preliminary data.</text>
</comment>
<dbReference type="AlphaFoldDB" id="A0AAV4FUQ7"/>
<organism evidence="2 3">
    <name type="scientific">Elysia marginata</name>
    <dbReference type="NCBI Taxonomy" id="1093978"/>
    <lineage>
        <taxon>Eukaryota</taxon>
        <taxon>Metazoa</taxon>
        <taxon>Spiralia</taxon>
        <taxon>Lophotrochozoa</taxon>
        <taxon>Mollusca</taxon>
        <taxon>Gastropoda</taxon>
        <taxon>Heterobranchia</taxon>
        <taxon>Euthyneura</taxon>
        <taxon>Panpulmonata</taxon>
        <taxon>Sacoglossa</taxon>
        <taxon>Placobranchoidea</taxon>
        <taxon>Plakobranchidae</taxon>
        <taxon>Elysia</taxon>
    </lineage>
</organism>